<dbReference type="SUPFAM" id="SSF46955">
    <property type="entry name" value="Putative DNA-binding domain"/>
    <property type="match status" value="1"/>
</dbReference>
<name>A0ABV1K3X8_9PSEU</name>
<comment type="caution">
    <text evidence="3">The sequence shown here is derived from an EMBL/GenBank/DDBJ whole genome shotgun (WGS) entry which is preliminary data.</text>
</comment>
<dbReference type="Pfam" id="PF13411">
    <property type="entry name" value="MerR_1"/>
    <property type="match status" value="1"/>
</dbReference>
<dbReference type="InterPro" id="IPR000551">
    <property type="entry name" value="MerR-type_HTH_dom"/>
</dbReference>
<dbReference type="PROSITE" id="PS50937">
    <property type="entry name" value="HTH_MERR_2"/>
    <property type="match status" value="1"/>
</dbReference>
<dbReference type="PRINTS" id="PR00040">
    <property type="entry name" value="HTHMERR"/>
</dbReference>
<dbReference type="InterPro" id="IPR009061">
    <property type="entry name" value="DNA-bd_dom_put_sf"/>
</dbReference>
<gene>
    <name evidence="3" type="ORF">WIS52_01645</name>
</gene>
<dbReference type="EMBL" id="JBEDNQ010000001">
    <property type="protein sequence ID" value="MEQ3549160.1"/>
    <property type="molecule type" value="Genomic_DNA"/>
</dbReference>
<proteinExistence type="predicted"/>
<sequence length="238" mass="25926">MKVGELARATGLTVRTLHHWEERGVVVPSARTSSGHRVYDDGDVRRVYQVVALRELGLPLDAIGALLASGSFATVLTAHLEQVDSRLAALRSLRGTLAAVVDRLRDGPEPAPSDVLKMIDEVNRVNDTFAQYFTPEQVAALQERRAEGEAAAAEWPGLIASLRAEMGAGTDPSDPRVQELAHRWNALLESFHRGEPELREQLFRMRDENADEVAAAGGPDQATIDYVARAQQVGTDEG</sequence>
<dbReference type="SMART" id="SM00422">
    <property type="entry name" value="HTH_MERR"/>
    <property type="match status" value="1"/>
</dbReference>
<keyword evidence="4" id="KW-1185">Reference proteome</keyword>
<dbReference type="Proteomes" id="UP001494902">
    <property type="component" value="Unassembled WGS sequence"/>
</dbReference>
<evidence type="ECO:0000313" key="3">
    <source>
        <dbReference type="EMBL" id="MEQ3549160.1"/>
    </source>
</evidence>
<dbReference type="PROSITE" id="PS00552">
    <property type="entry name" value="HTH_MERR_1"/>
    <property type="match status" value="1"/>
</dbReference>
<dbReference type="Pfam" id="PF07739">
    <property type="entry name" value="TipAS"/>
    <property type="match status" value="1"/>
</dbReference>
<evidence type="ECO:0000259" key="2">
    <source>
        <dbReference type="PROSITE" id="PS50937"/>
    </source>
</evidence>
<dbReference type="InterPro" id="IPR047057">
    <property type="entry name" value="MerR_fam"/>
</dbReference>
<organism evidence="3 4">
    <name type="scientific">Pseudonocardia nematodicida</name>
    <dbReference type="NCBI Taxonomy" id="1206997"/>
    <lineage>
        <taxon>Bacteria</taxon>
        <taxon>Bacillati</taxon>
        <taxon>Actinomycetota</taxon>
        <taxon>Actinomycetes</taxon>
        <taxon>Pseudonocardiales</taxon>
        <taxon>Pseudonocardiaceae</taxon>
        <taxon>Pseudonocardia</taxon>
    </lineage>
</organism>
<dbReference type="RefSeq" id="WP_349296248.1">
    <property type="nucleotide sequence ID" value="NZ_JBEDNQ010000001.1"/>
</dbReference>
<accession>A0ABV1K3X8</accession>
<feature type="domain" description="HTH merR-type" evidence="2">
    <location>
        <begin position="1"/>
        <end position="69"/>
    </location>
</feature>
<dbReference type="Gene3D" id="1.10.1660.10">
    <property type="match status" value="1"/>
</dbReference>
<dbReference type="PANTHER" id="PTHR30204:SF90">
    <property type="entry name" value="HTH-TYPE TRANSCRIPTIONAL ACTIVATOR MTA"/>
    <property type="match status" value="1"/>
</dbReference>
<keyword evidence="1" id="KW-0238">DNA-binding</keyword>
<evidence type="ECO:0000313" key="4">
    <source>
        <dbReference type="Proteomes" id="UP001494902"/>
    </source>
</evidence>
<evidence type="ECO:0000256" key="1">
    <source>
        <dbReference type="ARBA" id="ARBA00023125"/>
    </source>
</evidence>
<dbReference type="PANTHER" id="PTHR30204">
    <property type="entry name" value="REDOX-CYCLING DRUG-SENSING TRANSCRIPTIONAL ACTIVATOR SOXR"/>
    <property type="match status" value="1"/>
</dbReference>
<dbReference type="InterPro" id="IPR012925">
    <property type="entry name" value="TipAS_dom"/>
</dbReference>
<reference evidence="3 4" key="1">
    <citation type="submission" date="2024-03" db="EMBL/GenBank/DDBJ databases">
        <title>Draft genome sequence of Pseudonocardia nematodicida JCM 31783.</title>
        <authorList>
            <person name="Butdee W."/>
            <person name="Duangmal K."/>
        </authorList>
    </citation>
    <scope>NUCLEOTIDE SEQUENCE [LARGE SCALE GENOMIC DNA]</scope>
    <source>
        <strain evidence="3 4">JCM 31783</strain>
    </source>
</reference>
<protein>
    <submittedName>
        <fullName evidence="3">MerR family transcriptional regulator</fullName>
    </submittedName>
</protein>